<organism evidence="3 4">
    <name type="scientific">Lupinus albus</name>
    <name type="common">White lupine</name>
    <name type="synonym">Lupinus termis</name>
    <dbReference type="NCBI Taxonomy" id="3870"/>
    <lineage>
        <taxon>Eukaryota</taxon>
        <taxon>Viridiplantae</taxon>
        <taxon>Streptophyta</taxon>
        <taxon>Embryophyta</taxon>
        <taxon>Tracheophyta</taxon>
        <taxon>Spermatophyta</taxon>
        <taxon>Magnoliopsida</taxon>
        <taxon>eudicotyledons</taxon>
        <taxon>Gunneridae</taxon>
        <taxon>Pentapetalae</taxon>
        <taxon>rosids</taxon>
        <taxon>fabids</taxon>
        <taxon>Fabales</taxon>
        <taxon>Fabaceae</taxon>
        <taxon>Papilionoideae</taxon>
        <taxon>50 kb inversion clade</taxon>
        <taxon>genistoids sensu lato</taxon>
        <taxon>core genistoids</taxon>
        <taxon>Genisteae</taxon>
        <taxon>Lupinus</taxon>
    </lineage>
</organism>
<comment type="caution">
    <text evidence="3">The sequence shown here is derived from an EMBL/GenBank/DDBJ whole genome shotgun (WGS) entry which is preliminary data.</text>
</comment>
<dbReference type="InterPro" id="IPR012340">
    <property type="entry name" value="NA-bd_OB-fold"/>
</dbReference>
<sequence length="152" mass="18441">MSLLLYLFNFPYCSLCCISIRSISRPFDMIMDLNDTKHLWKIVVRITEIWYVQIPPKPGHVEMVLMDSKGDKIQVSVRNEEFNEWKERLVENKTYVMHNYNVFRNELQFKVCDHTYRMQYTADTTLKQKEFPDIPKKEYSFKKFGDIWELHD</sequence>
<gene>
    <name evidence="3" type="ORF">Lalb_Chr09g0332281</name>
</gene>
<proteinExistence type="predicted"/>
<evidence type="ECO:0000259" key="2">
    <source>
        <dbReference type="Pfam" id="PF02721"/>
    </source>
</evidence>
<protein>
    <submittedName>
        <fullName evidence="3">Putative nucleic acid-binding protein</fullName>
    </submittedName>
</protein>
<dbReference type="OrthoDB" id="1434329at2759"/>
<evidence type="ECO:0000313" key="3">
    <source>
        <dbReference type="EMBL" id="KAE9607651.1"/>
    </source>
</evidence>
<evidence type="ECO:0000313" key="4">
    <source>
        <dbReference type="Proteomes" id="UP000447434"/>
    </source>
</evidence>
<accession>A0A6A4Q1E7</accession>
<feature type="domain" description="Replication protein A 70 kDa DNA-binding subunit B/D first OB fold" evidence="2">
    <location>
        <begin position="27"/>
        <end position="128"/>
    </location>
</feature>
<feature type="signal peptide" evidence="1">
    <location>
        <begin position="1"/>
        <end position="16"/>
    </location>
</feature>
<dbReference type="SUPFAM" id="SSF50249">
    <property type="entry name" value="Nucleic acid-binding proteins"/>
    <property type="match status" value="1"/>
</dbReference>
<dbReference type="AlphaFoldDB" id="A0A6A4Q1E7"/>
<dbReference type="PANTHER" id="PTHR47165">
    <property type="entry name" value="OS03G0429900 PROTEIN"/>
    <property type="match status" value="1"/>
</dbReference>
<keyword evidence="4" id="KW-1185">Reference proteome</keyword>
<name>A0A6A4Q1E7_LUPAL</name>
<dbReference type="PANTHER" id="PTHR47165:SF4">
    <property type="entry name" value="OS03G0429900 PROTEIN"/>
    <property type="match status" value="1"/>
</dbReference>
<dbReference type="Pfam" id="PF02721">
    <property type="entry name" value="DUF223"/>
    <property type="match status" value="1"/>
</dbReference>
<reference evidence="4" key="1">
    <citation type="journal article" date="2020" name="Nat. Commun.">
        <title>Genome sequence of the cluster root forming white lupin.</title>
        <authorList>
            <person name="Hufnagel B."/>
            <person name="Marques A."/>
            <person name="Soriano A."/>
            <person name="Marques L."/>
            <person name="Divol F."/>
            <person name="Doumas P."/>
            <person name="Sallet E."/>
            <person name="Mancinotti D."/>
            <person name="Carrere S."/>
            <person name="Marande W."/>
            <person name="Arribat S."/>
            <person name="Keller J."/>
            <person name="Huneau C."/>
            <person name="Blein T."/>
            <person name="Aime D."/>
            <person name="Laguerre M."/>
            <person name="Taylor J."/>
            <person name="Schubert V."/>
            <person name="Nelson M."/>
            <person name="Geu-Flores F."/>
            <person name="Crespi M."/>
            <person name="Gallardo-Guerrero K."/>
            <person name="Delaux P.-M."/>
            <person name="Salse J."/>
            <person name="Berges H."/>
            <person name="Guyot R."/>
            <person name="Gouzy J."/>
            <person name="Peret B."/>
        </authorList>
    </citation>
    <scope>NUCLEOTIDE SEQUENCE [LARGE SCALE GENOMIC DNA]</scope>
    <source>
        <strain evidence="4">cv. Amiga</strain>
    </source>
</reference>
<dbReference type="Proteomes" id="UP000447434">
    <property type="component" value="Chromosome 9"/>
</dbReference>
<dbReference type="Gene3D" id="2.40.50.140">
    <property type="entry name" value="Nucleic acid-binding proteins"/>
    <property type="match status" value="1"/>
</dbReference>
<keyword evidence="1" id="KW-0732">Signal</keyword>
<dbReference type="CDD" id="cd04480">
    <property type="entry name" value="RPA1_DBD_A_like"/>
    <property type="match status" value="1"/>
</dbReference>
<feature type="chain" id="PRO_5025449131" evidence="1">
    <location>
        <begin position="17"/>
        <end position="152"/>
    </location>
</feature>
<dbReference type="InterPro" id="IPR003871">
    <property type="entry name" value="RFA1B/D_OB_1st"/>
</dbReference>
<evidence type="ECO:0000256" key="1">
    <source>
        <dbReference type="SAM" id="SignalP"/>
    </source>
</evidence>
<dbReference type="EMBL" id="WOCE01000009">
    <property type="protein sequence ID" value="KAE9607651.1"/>
    <property type="molecule type" value="Genomic_DNA"/>
</dbReference>